<dbReference type="EMBL" id="AB172835">
    <property type="protein sequence ID" value="BAE89897.1"/>
    <property type="molecule type" value="mRNA"/>
</dbReference>
<proteinExistence type="evidence at transcript level"/>
<evidence type="ECO:0000313" key="1">
    <source>
        <dbReference type="EMBL" id="BAE89897.1"/>
    </source>
</evidence>
<accession>I7GCM9</accession>
<dbReference type="AlphaFoldDB" id="I7GCM9"/>
<name>I7GCM9_MACFA</name>
<reference evidence="1" key="1">
    <citation type="journal article" date="2007" name="PLoS Biol.">
        <title>Rate of evolution in brain-expressed genes in humans and other primates.</title>
        <authorList>
            <person name="Wang H.-Y."/>
            <person name="Chien H.-C."/>
            <person name="Osada N."/>
            <person name="Hashimoto K."/>
            <person name="Sugano S."/>
            <person name="Gojobori T."/>
            <person name="Chou C.-K."/>
            <person name="Tsai S.-F."/>
            <person name="Wu C.-I."/>
            <person name="Shen C.-K.J."/>
        </authorList>
    </citation>
    <scope>NUCLEOTIDE SEQUENCE</scope>
</reference>
<protein>
    <submittedName>
        <fullName evidence="1">Macaca fascicularis brain cDNA clone: QflA-19776, similar to human hypothetical gene supported by AK125355 (LOC399971), mRNA, RefSeq: XM_378320.1</fullName>
    </submittedName>
</protein>
<organism evidence="1">
    <name type="scientific">Macaca fascicularis</name>
    <name type="common">Crab-eating macaque</name>
    <name type="synonym">Cynomolgus monkey</name>
    <dbReference type="NCBI Taxonomy" id="9541"/>
    <lineage>
        <taxon>Eukaryota</taxon>
        <taxon>Metazoa</taxon>
        <taxon>Chordata</taxon>
        <taxon>Craniata</taxon>
        <taxon>Vertebrata</taxon>
        <taxon>Euteleostomi</taxon>
        <taxon>Mammalia</taxon>
        <taxon>Eutheria</taxon>
        <taxon>Euarchontoglires</taxon>
        <taxon>Primates</taxon>
        <taxon>Haplorrhini</taxon>
        <taxon>Catarrhini</taxon>
        <taxon>Cercopithecidae</taxon>
        <taxon>Cercopithecinae</taxon>
        <taxon>Macaca</taxon>
    </lineage>
</organism>
<sequence length="65" mass="7534">MEGNTKHKNCGPDSTNSTRFQIRIIKLIKGHTDYFCVTLPFCCLKSNSRSKNLYHTVFLLLKLEE</sequence>